<proteinExistence type="predicted"/>
<organism evidence="1 2">
    <name type="scientific">Gossypium arboreum</name>
    <name type="common">Tree cotton</name>
    <name type="synonym">Gossypium nanking</name>
    <dbReference type="NCBI Taxonomy" id="29729"/>
    <lineage>
        <taxon>Eukaryota</taxon>
        <taxon>Viridiplantae</taxon>
        <taxon>Streptophyta</taxon>
        <taxon>Embryophyta</taxon>
        <taxon>Tracheophyta</taxon>
        <taxon>Spermatophyta</taxon>
        <taxon>Magnoliopsida</taxon>
        <taxon>eudicotyledons</taxon>
        <taxon>Gunneridae</taxon>
        <taxon>Pentapetalae</taxon>
        <taxon>rosids</taxon>
        <taxon>malvids</taxon>
        <taxon>Malvales</taxon>
        <taxon>Malvaceae</taxon>
        <taxon>Malvoideae</taxon>
        <taxon>Gossypium</taxon>
    </lineage>
</organism>
<protein>
    <submittedName>
        <fullName evidence="1">Uncharacterized protein</fullName>
    </submittedName>
</protein>
<dbReference type="EMBL" id="KN453600">
    <property type="protein sequence ID" value="KHG29990.1"/>
    <property type="molecule type" value="Genomic_DNA"/>
</dbReference>
<accession>A0A0B0PY56</accession>
<dbReference type="Proteomes" id="UP000032142">
    <property type="component" value="Unassembled WGS sequence"/>
</dbReference>
<evidence type="ECO:0000313" key="2">
    <source>
        <dbReference type="Proteomes" id="UP000032142"/>
    </source>
</evidence>
<reference evidence="2" key="1">
    <citation type="submission" date="2014-09" db="EMBL/GenBank/DDBJ databases">
        <authorList>
            <person name="Mudge J."/>
            <person name="Ramaraj T."/>
            <person name="Lindquist I.E."/>
            <person name="Bharti A.K."/>
            <person name="Sundararajan A."/>
            <person name="Cameron C.T."/>
            <person name="Woodward J.E."/>
            <person name="May G.D."/>
            <person name="Brubaker C."/>
            <person name="Broadhvest J."/>
            <person name="Wilkins T.A."/>
        </authorList>
    </citation>
    <scope>NUCLEOTIDE SEQUENCE</scope>
    <source>
        <strain evidence="2">cv. AKA8401</strain>
    </source>
</reference>
<dbReference type="AlphaFoldDB" id="A0A0B0PY56"/>
<keyword evidence="2" id="KW-1185">Reference proteome</keyword>
<gene>
    <name evidence="1" type="ORF">F383_36209</name>
</gene>
<name>A0A0B0PY56_GOSAR</name>
<sequence length="41" mass="4488">MGQSTNQHGLDLLTRADHTVVSTWQARARVCYTSVSLLSPS</sequence>
<evidence type="ECO:0000313" key="1">
    <source>
        <dbReference type="EMBL" id="KHG29990.1"/>
    </source>
</evidence>